<gene>
    <name evidence="1" type="ORF">GMARGA_LOCUS44016</name>
</gene>
<dbReference type="EMBL" id="CAJVQB010146790">
    <property type="protein sequence ID" value="CAG8855195.1"/>
    <property type="molecule type" value="Genomic_DNA"/>
</dbReference>
<reference evidence="1 2" key="1">
    <citation type="submission" date="2021-06" db="EMBL/GenBank/DDBJ databases">
        <authorList>
            <person name="Kallberg Y."/>
            <person name="Tangrot J."/>
            <person name="Rosling A."/>
        </authorList>
    </citation>
    <scope>NUCLEOTIDE SEQUENCE [LARGE SCALE GENOMIC DNA]</scope>
    <source>
        <strain evidence="1 2">120-4 pot B 10/14</strain>
    </source>
</reference>
<comment type="caution">
    <text evidence="1">The sequence shown here is derived from an EMBL/GenBank/DDBJ whole genome shotgun (WGS) entry which is preliminary data.</text>
</comment>
<keyword evidence="2" id="KW-1185">Reference proteome</keyword>
<protein>
    <submittedName>
        <fullName evidence="1">10006_t:CDS:1</fullName>
    </submittedName>
</protein>
<accession>A0ABN7XKY2</accession>
<proteinExistence type="predicted"/>
<evidence type="ECO:0000313" key="1">
    <source>
        <dbReference type="EMBL" id="CAG8855195.1"/>
    </source>
</evidence>
<feature type="non-terminal residue" evidence="1">
    <location>
        <position position="1"/>
    </location>
</feature>
<sequence>TLGYYLIYLDMFEKYRDYLSIQTAFSVAEQTISPMRARLEEETARTVLCLQSWIDQEIC</sequence>
<name>A0ABN7XKY2_GIGMA</name>
<evidence type="ECO:0000313" key="2">
    <source>
        <dbReference type="Proteomes" id="UP000789901"/>
    </source>
</evidence>
<dbReference type="Proteomes" id="UP000789901">
    <property type="component" value="Unassembled WGS sequence"/>
</dbReference>
<organism evidence="1 2">
    <name type="scientific">Gigaspora margarita</name>
    <dbReference type="NCBI Taxonomy" id="4874"/>
    <lineage>
        <taxon>Eukaryota</taxon>
        <taxon>Fungi</taxon>
        <taxon>Fungi incertae sedis</taxon>
        <taxon>Mucoromycota</taxon>
        <taxon>Glomeromycotina</taxon>
        <taxon>Glomeromycetes</taxon>
        <taxon>Diversisporales</taxon>
        <taxon>Gigasporaceae</taxon>
        <taxon>Gigaspora</taxon>
    </lineage>
</organism>